<feature type="domain" description="Glycosyltransferase subfamily 4-like N-terminal" evidence="3">
    <location>
        <begin position="18"/>
        <end position="169"/>
    </location>
</feature>
<dbReference type="InterPro" id="IPR001296">
    <property type="entry name" value="Glyco_trans_1"/>
</dbReference>
<dbReference type="Gene3D" id="3.40.50.2000">
    <property type="entry name" value="Glycogen Phosphorylase B"/>
    <property type="match status" value="2"/>
</dbReference>
<evidence type="ECO:0000259" key="3">
    <source>
        <dbReference type="Pfam" id="PF13439"/>
    </source>
</evidence>
<feature type="transmembrane region" description="Helical" evidence="1">
    <location>
        <begin position="95"/>
        <end position="113"/>
    </location>
</feature>
<evidence type="ECO:0000259" key="2">
    <source>
        <dbReference type="Pfam" id="PF00534"/>
    </source>
</evidence>
<proteinExistence type="predicted"/>
<keyword evidence="5" id="KW-1185">Reference proteome</keyword>
<feature type="domain" description="Glycosyl transferase family 1" evidence="2">
    <location>
        <begin position="173"/>
        <end position="333"/>
    </location>
</feature>
<feature type="transmembrane region" description="Helical" evidence="1">
    <location>
        <begin position="128"/>
        <end position="147"/>
    </location>
</feature>
<dbReference type="EMBL" id="JADFTZ010000002">
    <property type="protein sequence ID" value="MBE9576397.1"/>
    <property type="molecule type" value="Genomic_DNA"/>
</dbReference>
<evidence type="ECO:0000313" key="4">
    <source>
        <dbReference type="EMBL" id="MBE9576397.1"/>
    </source>
</evidence>
<dbReference type="Pfam" id="PF13439">
    <property type="entry name" value="Glyco_transf_4"/>
    <property type="match status" value="1"/>
</dbReference>
<evidence type="ECO:0000313" key="5">
    <source>
        <dbReference type="Proteomes" id="UP000656274"/>
    </source>
</evidence>
<keyword evidence="1" id="KW-0812">Transmembrane</keyword>
<accession>A0ABR9WRA7</accession>
<dbReference type="Proteomes" id="UP000656274">
    <property type="component" value="Unassembled WGS sequence"/>
</dbReference>
<dbReference type="CDD" id="cd03811">
    <property type="entry name" value="GT4_GT28_WabH-like"/>
    <property type="match status" value="1"/>
</dbReference>
<sequence>MASPKEIRVIQLIDSLEPGGAERMAVTIANGLLEEVGYSGLVTTRLEGGLRNTINQKVGYAFLNKKKAIDFSALLRLRTFVKINKVNTIHAHGSSYFFAALLKMTMPSVRIFWHDHFGNRVKSQKGYFLLRFFSIFFSGVFTVNEVLKDWAQKKLRVKNVEFLSNFTSTSEDEIPVTILKGTSDKRIVFLANLHHPKNHILALQSFLASQIANEGWTLHLIGKDNQDHYSEKLKNFIKENNLQQAVFIYGSCTDVKSILKQAKVGILVSSYEGFPVTLLEYGMAELTVISTDVGYCSTIIQNEVTGYLIASDDEAQLKNALIKIANESYKNATLAKKLNTFVKNNYAPEKVIQKITAAYQRKL</sequence>
<evidence type="ECO:0000256" key="1">
    <source>
        <dbReference type="SAM" id="Phobius"/>
    </source>
</evidence>
<organism evidence="4 5">
    <name type="scientific">Flavobacterium proteolyticum</name>
    <dbReference type="NCBI Taxonomy" id="2911683"/>
    <lineage>
        <taxon>Bacteria</taxon>
        <taxon>Pseudomonadati</taxon>
        <taxon>Bacteroidota</taxon>
        <taxon>Flavobacteriia</taxon>
        <taxon>Flavobacteriales</taxon>
        <taxon>Flavobacteriaceae</taxon>
        <taxon>Flavobacterium</taxon>
    </lineage>
</organism>
<name>A0ABR9WRA7_9FLAO</name>
<gene>
    <name evidence="4" type="ORF">IM755_06700</name>
</gene>
<dbReference type="PANTHER" id="PTHR12526:SF630">
    <property type="entry name" value="GLYCOSYLTRANSFERASE"/>
    <property type="match status" value="1"/>
</dbReference>
<dbReference type="SUPFAM" id="SSF53756">
    <property type="entry name" value="UDP-Glycosyltransferase/glycogen phosphorylase"/>
    <property type="match status" value="1"/>
</dbReference>
<protein>
    <submittedName>
        <fullName evidence="4">Glycosyltransferase</fullName>
    </submittedName>
</protein>
<reference evidence="4 5" key="1">
    <citation type="submission" date="2020-10" db="EMBL/GenBank/DDBJ databases">
        <title>The genome sequence of Flavobacterium aquaticum 1Y8A.</title>
        <authorList>
            <person name="Liu Y."/>
        </authorList>
    </citation>
    <scope>NUCLEOTIDE SEQUENCE [LARGE SCALE GENOMIC DNA]</scope>
    <source>
        <strain evidence="4 5">1Y8A</strain>
    </source>
</reference>
<keyword evidence="1" id="KW-0472">Membrane</keyword>
<dbReference type="PANTHER" id="PTHR12526">
    <property type="entry name" value="GLYCOSYLTRANSFERASE"/>
    <property type="match status" value="1"/>
</dbReference>
<keyword evidence="1" id="KW-1133">Transmembrane helix</keyword>
<dbReference type="RefSeq" id="WP_194095000.1">
    <property type="nucleotide sequence ID" value="NZ_JADFTZ010000002.1"/>
</dbReference>
<dbReference type="Pfam" id="PF00534">
    <property type="entry name" value="Glycos_transf_1"/>
    <property type="match status" value="1"/>
</dbReference>
<dbReference type="InterPro" id="IPR028098">
    <property type="entry name" value="Glyco_trans_4-like_N"/>
</dbReference>
<comment type="caution">
    <text evidence="4">The sequence shown here is derived from an EMBL/GenBank/DDBJ whole genome shotgun (WGS) entry which is preliminary data.</text>
</comment>